<feature type="domain" description="CHK kinase-like" evidence="1">
    <location>
        <begin position="131"/>
        <end position="330"/>
    </location>
</feature>
<evidence type="ECO:0000313" key="3">
    <source>
        <dbReference type="Proteomes" id="UP001329430"/>
    </source>
</evidence>
<sequence>MITERKSEIIQEKVLPLVKRYLKDHVENYTIEIENASKPGDSWLGLMYNITIRDHRGDGKTILHVIAKMAPVQGPYRELLSVREIYCREIFVYDEVIPHFLKLLEDKGLRNTFCPFAKKYITTKNSCGETIVMENMKEKGFKSYHHRVLTDYSHAQLIMKELGRFHALSYALRDQNPKVYQHLEENCQESFLNTSIYESAIGIITTLGKAVLDTYDPIQDQREFEALKKSLQNASSALKPLFMEETYGKHSVINHGDPQIRNILFKYEDPVQTDLPTELCLIDWQLSRVASPVLDIQFFLCASTDKALRECQYENLVQDYYQSLSSFLRQLGSDPDVLIPFEILQRDLKNCGAFALYLSIWVLALNMKENENIPDLYNNNLTKEMIIKQFTEVPNEAYIQNIRNIVSDFIKYEYNF</sequence>
<dbReference type="SMART" id="SM00587">
    <property type="entry name" value="CHK"/>
    <property type="match status" value="1"/>
</dbReference>
<name>A0AAN7V8V1_9COLE</name>
<evidence type="ECO:0000259" key="1">
    <source>
        <dbReference type="SMART" id="SM00587"/>
    </source>
</evidence>
<dbReference type="Proteomes" id="UP001329430">
    <property type="component" value="Chromosome 6"/>
</dbReference>
<organism evidence="2 3">
    <name type="scientific">Pyrocoelia pectoralis</name>
    <dbReference type="NCBI Taxonomy" id="417401"/>
    <lineage>
        <taxon>Eukaryota</taxon>
        <taxon>Metazoa</taxon>
        <taxon>Ecdysozoa</taxon>
        <taxon>Arthropoda</taxon>
        <taxon>Hexapoda</taxon>
        <taxon>Insecta</taxon>
        <taxon>Pterygota</taxon>
        <taxon>Neoptera</taxon>
        <taxon>Endopterygota</taxon>
        <taxon>Coleoptera</taxon>
        <taxon>Polyphaga</taxon>
        <taxon>Elateriformia</taxon>
        <taxon>Elateroidea</taxon>
        <taxon>Lampyridae</taxon>
        <taxon>Lampyrinae</taxon>
        <taxon>Pyrocoelia</taxon>
    </lineage>
</organism>
<dbReference type="InterPro" id="IPR004119">
    <property type="entry name" value="EcKL"/>
</dbReference>
<comment type="caution">
    <text evidence="2">The sequence shown here is derived from an EMBL/GenBank/DDBJ whole genome shotgun (WGS) entry which is preliminary data.</text>
</comment>
<proteinExistence type="predicted"/>
<dbReference type="InterPro" id="IPR015897">
    <property type="entry name" value="CHK_kinase-like"/>
</dbReference>
<protein>
    <recommendedName>
        <fullName evidence="1">CHK kinase-like domain-containing protein</fullName>
    </recommendedName>
</protein>
<dbReference type="PANTHER" id="PTHR11012:SF30">
    <property type="entry name" value="PROTEIN KINASE-LIKE DOMAIN-CONTAINING"/>
    <property type="match status" value="1"/>
</dbReference>
<dbReference type="PANTHER" id="PTHR11012">
    <property type="entry name" value="PROTEIN KINASE-LIKE DOMAIN-CONTAINING"/>
    <property type="match status" value="1"/>
</dbReference>
<evidence type="ECO:0000313" key="2">
    <source>
        <dbReference type="EMBL" id="KAK5642403.1"/>
    </source>
</evidence>
<dbReference type="EMBL" id="JAVRBK010000006">
    <property type="protein sequence ID" value="KAK5642403.1"/>
    <property type="molecule type" value="Genomic_DNA"/>
</dbReference>
<accession>A0AAN7V8V1</accession>
<dbReference type="Pfam" id="PF02958">
    <property type="entry name" value="EcKL"/>
    <property type="match status" value="1"/>
</dbReference>
<dbReference type="AlphaFoldDB" id="A0AAN7V8V1"/>
<keyword evidence="3" id="KW-1185">Reference proteome</keyword>
<dbReference type="SUPFAM" id="SSF56112">
    <property type="entry name" value="Protein kinase-like (PK-like)"/>
    <property type="match status" value="1"/>
</dbReference>
<gene>
    <name evidence="2" type="ORF">RI129_008570</name>
</gene>
<reference evidence="2 3" key="1">
    <citation type="journal article" date="2024" name="Insects">
        <title>An Improved Chromosome-Level Genome Assembly of the Firefly Pyrocoelia pectoralis.</title>
        <authorList>
            <person name="Fu X."/>
            <person name="Meyer-Rochow V.B."/>
            <person name="Ballantyne L."/>
            <person name="Zhu X."/>
        </authorList>
    </citation>
    <scope>NUCLEOTIDE SEQUENCE [LARGE SCALE GENOMIC DNA]</scope>
    <source>
        <strain evidence="2">XCY_ONT2</strain>
    </source>
</reference>
<dbReference type="Gene3D" id="3.90.1200.10">
    <property type="match status" value="1"/>
</dbReference>
<dbReference type="InterPro" id="IPR011009">
    <property type="entry name" value="Kinase-like_dom_sf"/>
</dbReference>